<feature type="active site" description="Nucleophile" evidence="10 11">
    <location>
        <position position="319"/>
    </location>
</feature>
<keyword evidence="9 10" id="KW-0119">Carbohydrate metabolism</keyword>
<dbReference type="NCBIfam" id="TIGR01515">
    <property type="entry name" value="branching_enzym"/>
    <property type="match status" value="1"/>
</dbReference>
<dbReference type="InterPro" id="IPR013780">
    <property type="entry name" value="Glyco_hydro_b"/>
</dbReference>
<dbReference type="CDD" id="cd02855">
    <property type="entry name" value="E_set_GBE_prok_N"/>
    <property type="match status" value="1"/>
</dbReference>
<dbReference type="InterPro" id="IPR004193">
    <property type="entry name" value="Glyco_hydro_13_N"/>
</dbReference>
<dbReference type="NCBIfam" id="NF003811">
    <property type="entry name" value="PRK05402.1"/>
    <property type="match status" value="1"/>
</dbReference>
<dbReference type="EC" id="2.4.1.18" evidence="10"/>
<dbReference type="InterPro" id="IPR013783">
    <property type="entry name" value="Ig-like_fold"/>
</dbReference>
<evidence type="ECO:0000313" key="15">
    <source>
        <dbReference type="Proteomes" id="UP000886879"/>
    </source>
</evidence>
<dbReference type="CDD" id="cd11322">
    <property type="entry name" value="AmyAc_Glg_BE"/>
    <property type="match status" value="1"/>
</dbReference>
<dbReference type="InterPro" id="IPR037439">
    <property type="entry name" value="Branching_enzy"/>
</dbReference>
<dbReference type="GO" id="GO:0003844">
    <property type="term" value="F:1,4-alpha-glucan branching enzyme activity"/>
    <property type="evidence" value="ECO:0007669"/>
    <property type="project" value="UniProtKB-UniRule"/>
</dbReference>
<dbReference type="GO" id="GO:0005829">
    <property type="term" value="C:cytosol"/>
    <property type="evidence" value="ECO:0007669"/>
    <property type="project" value="TreeGrafter"/>
</dbReference>
<dbReference type="AlphaFoldDB" id="A0A9D1CG84"/>
<proteinExistence type="inferred from homology"/>
<dbReference type="InterPro" id="IPR006048">
    <property type="entry name" value="A-amylase/branching_C"/>
</dbReference>
<evidence type="ECO:0000256" key="12">
    <source>
        <dbReference type="SAM" id="MobiDB-lite"/>
    </source>
</evidence>
<dbReference type="Proteomes" id="UP000886879">
    <property type="component" value="Unassembled WGS sequence"/>
</dbReference>
<feature type="active site" description="Proton donor" evidence="10 11">
    <location>
        <position position="372"/>
    </location>
</feature>
<accession>A0A9D1CG84</accession>
<dbReference type="SUPFAM" id="SSF51011">
    <property type="entry name" value="Glycosyl hydrolase domain"/>
    <property type="match status" value="1"/>
</dbReference>
<evidence type="ECO:0000256" key="11">
    <source>
        <dbReference type="PIRSR" id="PIRSR000463-1"/>
    </source>
</evidence>
<dbReference type="Gene3D" id="2.60.40.10">
    <property type="entry name" value="Immunoglobulins"/>
    <property type="match status" value="1"/>
</dbReference>
<evidence type="ECO:0000256" key="4">
    <source>
        <dbReference type="ARBA" id="ARBA00009000"/>
    </source>
</evidence>
<evidence type="ECO:0000256" key="7">
    <source>
        <dbReference type="ARBA" id="ARBA00022679"/>
    </source>
</evidence>
<evidence type="ECO:0000256" key="8">
    <source>
        <dbReference type="ARBA" id="ARBA00023056"/>
    </source>
</evidence>
<comment type="catalytic activity">
    <reaction evidence="1 10">
        <text>Transfers a segment of a (1-&gt;4)-alpha-D-glucan chain to a primary hydroxy group in a similar glucan chain.</text>
        <dbReference type="EC" id="2.4.1.18"/>
    </reaction>
</comment>
<dbReference type="PANTHER" id="PTHR43651">
    <property type="entry name" value="1,4-ALPHA-GLUCAN-BRANCHING ENZYME"/>
    <property type="match status" value="1"/>
</dbReference>
<evidence type="ECO:0000256" key="3">
    <source>
        <dbReference type="ARBA" id="ARBA00004964"/>
    </source>
</evidence>
<dbReference type="FunFam" id="2.60.40.1180:FF:000002">
    <property type="entry name" value="1,4-alpha-glucan branching enzyme GlgB"/>
    <property type="match status" value="1"/>
</dbReference>
<evidence type="ECO:0000256" key="6">
    <source>
        <dbReference type="ARBA" id="ARBA00022676"/>
    </source>
</evidence>
<dbReference type="HAMAP" id="MF_00685">
    <property type="entry name" value="GlgB"/>
    <property type="match status" value="1"/>
</dbReference>
<dbReference type="NCBIfam" id="NF008967">
    <property type="entry name" value="PRK12313.1"/>
    <property type="match status" value="1"/>
</dbReference>
<comment type="subunit">
    <text evidence="10">Monomer.</text>
</comment>
<reference evidence="14" key="2">
    <citation type="journal article" date="2021" name="PeerJ">
        <title>Extensive microbial diversity within the chicken gut microbiome revealed by metagenomics and culture.</title>
        <authorList>
            <person name="Gilroy R."/>
            <person name="Ravi A."/>
            <person name="Getino M."/>
            <person name="Pursley I."/>
            <person name="Horton D.L."/>
            <person name="Alikhan N.F."/>
            <person name="Baker D."/>
            <person name="Gharbi K."/>
            <person name="Hall N."/>
            <person name="Watson M."/>
            <person name="Adriaenssens E.M."/>
            <person name="Foster-Nyarko E."/>
            <person name="Jarju S."/>
            <person name="Secka A."/>
            <person name="Antonio M."/>
            <person name="Oren A."/>
            <person name="Chaudhuri R.R."/>
            <person name="La Ragione R."/>
            <person name="Hildebrand F."/>
            <person name="Pallen M.J."/>
        </authorList>
    </citation>
    <scope>NUCLEOTIDE SEQUENCE</scope>
    <source>
        <strain evidence="14">ChiGjej2B2-12916</strain>
    </source>
</reference>
<feature type="compositionally biased region" description="Basic and acidic residues" evidence="12">
    <location>
        <begin position="637"/>
        <end position="646"/>
    </location>
</feature>
<gene>
    <name evidence="10 14" type="primary">glgB</name>
    <name evidence="14" type="ORF">IAD31_01630</name>
</gene>
<dbReference type="Pfam" id="PF02922">
    <property type="entry name" value="CBM_48"/>
    <property type="match status" value="1"/>
</dbReference>
<dbReference type="Gene3D" id="3.20.20.80">
    <property type="entry name" value="Glycosidases"/>
    <property type="match status" value="1"/>
</dbReference>
<sequence>MSCSRNWEAYTLNHTEYLNDAIARFSAGTSHDAYRFMGCHKEVRDGKEGYVFRVWAPHARSVRVLGRFNDWDTDVPAMDKLTDGIWEQFLPEAKHFDEYKFYIERPDGSFVFKSDPYGVHTCTRPETASKIYDLDGFEWTDQEYCAARAKEQPLTRPLNIYELHLGSWRKHADGNYMTYEEYAKDLVKYVKDMGYTHIELLPISEYPFDPSWGYQVTGYYAPTSRYGTPKDFMKFVDICHSAGIGVILDWVGAHFPKDETGLYEFDGGCCYEPSDPLRKEHPDWGTHIFDYGRYEVRSFLISNVVYWLDMYHVDGIRVDAVASMLYLDYGRRDGQWRPNQYGGNTNLDAVKFLQDMSAAAFEFNPGALVIAEESTAFPMVTKPGYDGGLGFNFKWNMGWMHDMLDYMSTDPLFRKGRHNNITFSLTYAFSENFILPLSHDEVVHGKCSLLNKMPGDYEEKFQNLRAFYGYMMTHPGKKLVFMGGEFGQFIEWDFTKELDWFLLEYDKHRQLQDYVRDLNHFYLAHPALWQNDNDWHGFQWIACDDNSQSVISFRRVDAKGKEVVVVCNFCPVTREHYCIGAAKAGTYIPVLSSDDVKYGGTGTPLKPVKAKAKPMHGLKYSIELTLPPLSTVYYEREAPQRTRKTVEGVPSAKVKKTRVSKKQSAGKKTSK</sequence>
<dbReference type="InterPro" id="IPR006407">
    <property type="entry name" value="GlgB"/>
</dbReference>
<protein>
    <recommendedName>
        <fullName evidence="10">1,4-alpha-glucan branching enzyme GlgB</fullName>
        <ecNumber evidence="10">2.4.1.18</ecNumber>
    </recommendedName>
    <alternativeName>
        <fullName evidence="10">1,4-alpha-D-glucan:1,4-alpha-D-glucan 6-glucosyl-transferase</fullName>
    </alternativeName>
    <alternativeName>
        <fullName evidence="10">Alpha-(1-&gt;4)-glucan branching enzyme</fullName>
    </alternativeName>
    <alternativeName>
        <fullName evidence="10">Glycogen branching enzyme</fullName>
        <shortName evidence="10">BE</shortName>
    </alternativeName>
</protein>
<dbReference type="InterPro" id="IPR014756">
    <property type="entry name" value="Ig_E-set"/>
</dbReference>
<name>A0A9D1CG84_9FIRM</name>
<organism evidence="14 15">
    <name type="scientific">Candidatus Enterenecus faecium</name>
    <dbReference type="NCBI Taxonomy" id="2840780"/>
    <lineage>
        <taxon>Bacteria</taxon>
        <taxon>Bacillati</taxon>
        <taxon>Bacillota</taxon>
        <taxon>Clostridia</taxon>
        <taxon>Eubacteriales</taxon>
        <taxon>Candidatus Enterenecus</taxon>
    </lineage>
</organism>
<dbReference type="FunFam" id="3.20.20.80:FF:000003">
    <property type="entry name" value="1,4-alpha-glucan branching enzyme GlgB"/>
    <property type="match status" value="1"/>
</dbReference>
<dbReference type="GO" id="GO:0043169">
    <property type="term" value="F:cation binding"/>
    <property type="evidence" value="ECO:0007669"/>
    <property type="project" value="InterPro"/>
</dbReference>
<reference evidence="14" key="1">
    <citation type="submission" date="2020-10" db="EMBL/GenBank/DDBJ databases">
        <authorList>
            <person name="Gilroy R."/>
        </authorList>
    </citation>
    <scope>NUCLEOTIDE SEQUENCE</scope>
    <source>
        <strain evidence="14">ChiGjej2B2-12916</strain>
    </source>
</reference>
<evidence type="ECO:0000259" key="13">
    <source>
        <dbReference type="SMART" id="SM00642"/>
    </source>
</evidence>
<keyword evidence="5 10" id="KW-0321">Glycogen metabolism</keyword>
<comment type="similarity">
    <text evidence="4 10">Belongs to the glycosyl hydrolase 13 family. GlgB subfamily.</text>
</comment>
<keyword evidence="8 10" id="KW-0320">Glycogen biosynthesis</keyword>
<dbReference type="SUPFAM" id="SSF81296">
    <property type="entry name" value="E set domains"/>
    <property type="match status" value="1"/>
</dbReference>
<dbReference type="EMBL" id="DVFO01000013">
    <property type="protein sequence ID" value="HIQ60292.1"/>
    <property type="molecule type" value="Genomic_DNA"/>
</dbReference>
<comment type="pathway">
    <text evidence="3 10">Glycan biosynthesis; glycogen biosynthesis.</text>
</comment>
<comment type="caution">
    <text evidence="14">The sequence shown here is derived from an EMBL/GenBank/DDBJ whole genome shotgun (WGS) entry which is preliminary data.</text>
</comment>
<dbReference type="PANTHER" id="PTHR43651:SF3">
    <property type="entry name" value="1,4-ALPHA-GLUCAN-BRANCHING ENZYME"/>
    <property type="match status" value="1"/>
</dbReference>
<feature type="domain" description="Glycosyl hydrolase family 13 catalytic" evidence="13">
    <location>
        <begin position="162"/>
        <end position="516"/>
    </location>
</feature>
<dbReference type="SUPFAM" id="SSF51445">
    <property type="entry name" value="(Trans)glycosidases"/>
    <property type="match status" value="1"/>
</dbReference>
<dbReference type="Gene3D" id="2.60.40.1180">
    <property type="entry name" value="Golgi alpha-mannosidase II"/>
    <property type="match status" value="1"/>
</dbReference>
<evidence type="ECO:0000256" key="2">
    <source>
        <dbReference type="ARBA" id="ARBA00002953"/>
    </source>
</evidence>
<dbReference type="GO" id="GO:0005978">
    <property type="term" value="P:glycogen biosynthetic process"/>
    <property type="evidence" value="ECO:0007669"/>
    <property type="project" value="UniProtKB-UniRule"/>
</dbReference>
<dbReference type="GO" id="GO:0004553">
    <property type="term" value="F:hydrolase activity, hydrolyzing O-glycosyl compounds"/>
    <property type="evidence" value="ECO:0007669"/>
    <property type="project" value="InterPro"/>
</dbReference>
<evidence type="ECO:0000256" key="9">
    <source>
        <dbReference type="ARBA" id="ARBA00023277"/>
    </source>
</evidence>
<dbReference type="InterPro" id="IPR006047">
    <property type="entry name" value="GH13_cat_dom"/>
</dbReference>
<evidence type="ECO:0000256" key="1">
    <source>
        <dbReference type="ARBA" id="ARBA00000826"/>
    </source>
</evidence>
<evidence type="ECO:0000313" key="14">
    <source>
        <dbReference type="EMBL" id="HIQ60292.1"/>
    </source>
</evidence>
<dbReference type="InterPro" id="IPR044143">
    <property type="entry name" value="GlgB_N_E_set_prok"/>
</dbReference>
<keyword evidence="7 10" id="KW-0808">Transferase</keyword>
<dbReference type="InterPro" id="IPR017853">
    <property type="entry name" value="GH"/>
</dbReference>
<dbReference type="Pfam" id="PF02806">
    <property type="entry name" value="Alpha-amylase_C"/>
    <property type="match status" value="1"/>
</dbReference>
<feature type="compositionally biased region" description="Basic residues" evidence="12">
    <location>
        <begin position="653"/>
        <end position="671"/>
    </location>
</feature>
<evidence type="ECO:0000256" key="5">
    <source>
        <dbReference type="ARBA" id="ARBA00022600"/>
    </source>
</evidence>
<dbReference type="PIRSF" id="PIRSF000463">
    <property type="entry name" value="GlgB"/>
    <property type="match status" value="1"/>
</dbReference>
<keyword evidence="6 10" id="KW-0328">Glycosyltransferase</keyword>
<dbReference type="SMART" id="SM00642">
    <property type="entry name" value="Aamy"/>
    <property type="match status" value="1"/>
</dbReference>
<comment type="function">
    <text evidence="2 10">Catalyzes the formation of the alpha-1,6-glucosidic linkages in glycogen by scission of a 1,4-alpha-linked oligosaccharide from growing alpha-1,4-glucan chains and the subsequent attachment of the oligosaccharide to the alpha-1,6 position.</text>
</comment>
<evidence type="ECO:0000256" key="10">
    <source>
        <dbReference type="HAMAP-Rule" id="MF_00685"/>
    </source>
</evidence>
<feature type="region of interest" description="Disordered" evidence="12">
    <location>
        <begin position="637"/>
        <end position="671"/>
    </location>
</feature>
<dbReference type="Pfam" id="PF00128">
    <property type="entry name" value="Alpha-amylase"/>
    <property type="match status" value="1"/>
</dbReference>